<comment type="caution">
    <text evidence="1">The sequence shown here is derived from an EMBL/GenBank/DDBJ whole genome shotgun (WGS) entry which is preliminary data.</text>
</comment>
<dbReference type="AlphaFoldDB" id="A0A8S3DP33"/>
<proteinExistence type="predicted"/>
<protein>
    <submittedName>
        <fullName evidence="1">Uncharacterized protein</fullName>
    </submittedName>
</protein>
<evidence type="ECO:0000313" key="1">
    <source>
        <dbReference type="EMBL" id="CAF5018403.1"/>
    </source>
</evidence>
<reference evidence="1" key="1">
    <citation type="submission" date="2021-02" db="EMBL/GenBank/DDBJ databases">
        <authorList>
            <person name="Nowell W R."/>
        </authorList>
    </citation>
    <scope>NUCLEOTIDE SEQUENCE</scope>
</reference>
<dbReference type="Proteomes" id="UP000676336">
    <property type="component" value="Unassembled WGS sequence"/>
</dbReference>
<organism evidence="1 2">
    <name type="scientific">Rotaria magnacalcarata</name>
    <dbReference type="NCBI Taxonomy" id="392030"/>
    <lineage>
        <taxon>Eukaryota</taxon>
        <taxon>Metazoa</taxon>
        <taxon>Spiralia</taxon>
        <taxon>Gnathifera</taxon>
        <taxon>Rotifera</taxon>
        <taxon>Eurotatoria</taxon>
        <taxon>Bdelloidea</taxon>
        <taxon>Philodinida</taxon>
        <taxon>Philodinidae</taxon>
        <taxon>Rotaria</taxon>
    </lineage>
</organism>
<name>A0A8S3DP33_9BILA</name>
<sequence>MTVNPEHFQILSEFKERIGEKLRKVNALLQIKISLGKDRLLSDEIACSDL</sequence>
<accession>A0A8S3DP33</accession>
<evidence type="ECO:0000313" key="2">
    <source>
        <dbReference type="Proteomes" id="UP000676336"/>
    </source>
</evidence>
<dbReference type="EMBL" id="CAJOBI010211191">
    <property type="protein sequence ID" value="CAF5018403.1"/>
    <property type="molecule type" value="Genomic_DNA"/>
</dbReference>
<feature type="non-terminal residue" evidence="1">
    <location>
        <position position="1"/>
    </location>
</feature>
<gene>
    <name evidence="1" type="ORF">SMN809_LOCUS57533</name>
</gene>